<feature type="compositionally biased region" description="Low complexity" evidence="1">
    <location>
        <begin position="1"/>
        <end position="10"/>
    </location>
</feature>
<evidence type="ECO:0000313" key="2">
    <source>
        <dbReference type="EMBL" id="JAD31341.1"/>
    </source>
</evidence>
<protein>
    <submittedName>
        <fullName evidence="2">Uncharacterized protein</fullName>
    </submittedName>
</protein>
<name>A0A0A8YXN2_ARUDO</name>
<reference evidence="2" key="2">
    <citation type="journal article" date="2015" name="Data Brief">
        <title>Shoot transcriptome of the giant reed, Arundo donax.</title>
        <authorList>
            <person name="Barrero R.A."/>
            <person name="Guerrero F.D."/>
            <person name="Moolhuijzen P."/>
            <person name="Goolsby J.A."/>
            <person name="Tidwell J."/>
            <person name="Bellgard S.E."/>
            <person name="Bellgard M.I."/>
        </authorList>
    </citation>
    <scope>NUCLEOTIDE SEQUENCE</scope>
    <source>
        <tissue evidence="2">Shoot tissue taken approximately 20 cm above the soil surface</tissue>
    </source>
</reference>
<feature type="region of interest" description="Disordered" evidence="1">
    <location>
        <begin position="1"/>
        <end position="54"/>
    </location>
</feature>
<dbReference type="EMBL" id="GBRH01266554">
    <property type="protein sequence ID" value="JAD31341.1"/>
    <property type="molecule type" value="Transcribed_RNA"/>
</dbReference>
<reference evidence="2" key="1">
    <citation type="submission" date="2014-09" db="EMBL/GenBank/DDBJ databases">
        <authorList>
            <person name="Magalhaes I.L.F."/>
            <person name="Oliveira U."/>
            <person name="Santos F.R."/>
            <person name="Vidigal T.H.D.A."/>
            <person name="Brescovit A.D."/>
            <person name="Santos A.J."/>
        </authorList>
    </citation>
    <scope>NUCLEOTIDE SEQUENCE</scope>
    <source>
        <tissue evidence="2">Shoot tissue taken approximately 20 cm above the soil surface</tissue>
    </source>
</reference>
<accession>A0A0A8YXN2</accession>
<organism evidence="2">
    <name type="scientific">Arundo donax</name>
    <name type="common">Giant reed</name>
    <name type="synonym">Donax arundinaceus</name>
    <dbReference type="NCBI Taxonomy" id="35708"/>
    <lineage>
        <taxon>Eukaryota</taxon>
        <taxon>Viridiplantae</taxon>
        <taxon>Streptophyta</taxon>
        <taxon>Embryophyta</taxon>
        <taxon>Tracheophyta</taxon>
        <taxon>Spermatophyta</taxon>
        <taxon>Magnoliopsida</taxon>
        <taxon>Liliopsida</taxon>
        <taxon>Poales</taxon>
        <taxon>Poaceae</taxon>
        <taxon>PACMAD clade</taxon>
        <taxon>Arundinoideae</taxon>
        <taxon>Arundineae</taxon>
        <taxon>Arundo</taxon>
    </lineage>
</organism>
<proteinExistence type="predicted"/>
<sequence>MATSRAARIRGPPPGSRRPPPHFSPERHADADESLMPLLLPRQRQGDGAEGAGG</sequence>
<feature type="compositionally biased region" description="Pro residues" evidence="1">
    <location>
        <begin position="11"/>
        <end position="23"/>
    </location>
</feature>
<dbReference type="AlphaFoldDB" id="A0A0A8YXN2"/>
<evidence type="ECO:0000256" key="1">
    <source>
        <dbReference type="SAM" id="MobiDB-lite"/>
    </source>
</evidence>